<dbReference type="AlphaFoldDB" id="R9P993"/>
<evidence type="ECO:0000313" key="2">
    <source>
        <dbReference type="EMBL" id="GAC97931.1"/>
    </source>
</evidence>
<feature type="region of interest" description="Disordered" evidence="1">
    <location>
        <begin position="42"/>
        <end position="63"/>
    </location>
</feature>
<keyword evidence="3" id="KW-1185">Reference proteome</keyword>
<name>R9P993_PSEHS</name>
<sequence>MYQELSRVHDPQRSMRCHQIRQIRSRPSYHQAVKVYNRSSIRRRRRSLSKSDRNNSAMTRVEVKQQQAAEKSLAVFMLRCCWRDEQDVTVDGGNQKRQHSRVEIIEVSCYVRCLSRQVRTSFDGRSELLSFETLVWLRTTRKTVTAPRGHGSAAENPEGDTPELKQTVSWQHF</sequence>
<dbReference type="RefSeq" id="XP_012191518.1">
    <property type="nucleotide sequence ID" value="XM_012336128.1"/>
</dbReference>
<dbReference type="GeneID" id="24110797"/>
<feature type="region of interest" description="Disordered" evidence="1">
    <location>
        <begin position="145"/>
        <end position="173"/>
    </location>
</feature>
<feature type="compositionally biased region" description="Polar residues" evidence="1">
    <location>
        <begin position="164"/>
        <end position="173"/>
    </location>
</feature>
<accession>R9P993</accession>
<dbReference type="EMBL" id="DF238814">
    <property type="protein sequence ID" value="GAC97931.1"/>
    <property type="molecule type" value="Genomic_DNA"/>
</dbReference>
<dbReference type="Proteomes" id="UP000014071">
    <property type="component" value="Unassembled WGS sequence"/>
</dbReference>
<gene>
    <name evidence="2" type="ORF">PHSY_005519</name>
</gene>
<reference evidence="3" key="1">
    <citation type="journal article" date="2013" name="Genome Announc.">
        <title>Draft genome sequence of the basidiomycetous yeast-like fungus Pseudozyma hubeiensis SY62, which produces an abundant amount of the biosurfactant mannosylerythritol lipids.</title>
        <authorList>
            <person name="Konishi M."/>
            <person name="Hatada Y."/>
            <person name="Horiuchi J."/>
        </authorList>
    </citation>
    <scope>NUCLEOTIDE SEQUENCE [LARGE SCALE GENOMIC DNA]</scope>
    <source>
        <strain evidence="3">SY62</strain>
    </source>
</reference>
<evidence type="ECO:0000313" key="3">
    <source>
        <dbReference type="Proteomes" id="UP000014071"/>
    </source>
</evidence>
<dbReference type="HOGENOM" id="CLU_1548308_0_0_1"/>
<organism evidence="2 3">
    <name type="scientific">Pseudozyma hubeiensis (strain SY62)</name>
    <name type="common">Yeast</name>
    <dbReference type="NCBI Taxonomy" id="1305764"/>
    <lineage>
        <taxon>Eukaryota</taxon>
        <taxon>Fungi</taxon>
        <taxon>Dikarya</taxon>
        <taxon>Basidiomycota</taxon>
        <taxon>Ustilaginomycotina</taxon>
        <taxon>Ustilaginomycetes</taxon>
        <taxon>Ustilaginales</taxon>
        <taxon>Ustilaginaceae</taxon>
        <taxon>Pseudozyma</taxon>
    </lineage>
</organism>
<proteinExistence type="predicted"/>
<protein>
    <submittedName>
        <fullName evidence="2">Tetratricopeptide repeat containing protein</fullName>
    </submittedName>
</protein>
<evidence type="ECO:0000256" key="1">
    <source>
        <dbReference type="SAM" id="MobiDB-lite"/>
    </source>
</evidence>